<sequence>MYLRDNMFSDEALASL</sequence>
<evidence type="ECO:0000313" key="1">
    <source>
        <dbReference type="EMBL" id="MPC95090.1"/>
    </source>
</evidence>
<accession>A0A5B7JEA6</accession>
<protein>
    <submittedName>
        <fullName evidence="1">Uncharacterized protein</fullName>
    </submittedName>
</protein>
<dbReference type="AlphaFoldDB" id="A0A5B7JEA6"/>
<proteinExistence type="predicted"/>
<dbReference type="Proteomes" id="UP000324222">
    <property type="component" value="Unassembled WGS sequence"/>
</dbReference>
<evidence type="ECO:0000313" key="2">
    <source>
        <dbReference type="Proteomes" id="UP000324222"/>
    </source>
</evidence>
<organism evidence="1 2">
    <name type="scientific">Portunus trituberculatus</name>
    <name type="common">Swimming crab</name>
    <name type="synonym">Neptunus trituberculatus</name>
    <dbReference type="NCBI Taxonomy" id="210409"/>
    <lineage>
        <taxon>Eukaryota</taxon>
        <taxon>Metazoa</taxon>
        <taxon>Ecdysozoa</taxon>
        <taxon>Arthropoda</taxon>
        <taxon>Crustacea</taxon>
        <taxon>Multicrustacea</taxon>
        <taxon>Malacostraca</taxon>
        <taxon>Eumalacostraca</taxon>
        <taxon>Eucarida</taxon>
        <taxon>Decapoda</taxon>
        <taxon>Pleocyemata</taxon>
        <taxon>Brachyura</taxon>
        <taxon>Eubrachyura</taxon>
        <taxon>Portunoidea</taxon>
        <taxon>Portunidae</taxon>
        <taxon>Portuninae</taxon>
        <taxon>Portunus</taxon>
    </lineage>
</organism>
<keyword evidence="2" id="KW-1185">Reference proteome</keyword>
<dbReference type="EMBL" id="VSRR010100982">
    <property type="protein sequence ID" value="MPC95090.1"/>
    <property type="molecule type" value="Genomic_DNA"/>
</dbReference>
<gene>
    <name evidence="1" type="ORF">E2C01_090286</name>
</gene>
<reference evidence="1 2" key="1">
    <citation type="submission" date="2019-05" db="EMBL/GenBank/DDBJ databases">
        <title>Another draft genome of Portunus trituberculatus and its Hox gene families provides insights of decapod evolution.</title>
        <authorList>
            <person name="Jeong J.-H."/>
            <person name="Song I."/>
            <person name="Kim S."/>
            <person name="Choi T."/>
            <person name="Kim D."/>
            <person name="Ryu S."/>
            <person name="Kim W."/>
        </authorList>
    </citation>
    <scope>NUCLEOTIDE SEQUENCE [LARGE SCALE GENOMIC DNA]</scope>
    <source>
        <tissue evidence="1">Muscle</tissue>
    </source>
</reference>
<comment type="caution">
    <text evidence="1">The sequence shown here is derived from an EMBL/GenBank/DDBJ whole genome shotgun (WGS) entry which is preliminary data.</text>
</comment>
<name>A0A5B7JEA6_PORTR</name>